<feature type="transmembrane region" description="Helical" evidence="3">
    <location>
        <begin position="207"/>
        <end position="226"/>
    </location>
</feature>
<feature type="transmembrane region" description="Helical" evidence="3">
    <location>
        <begin position="386"/>
        <end position="406"/>
    </location>
</feature>
<accession>A0A9W8CTF7</accession>
<keyword evidence="3" id="KW-0812">Transmembrane</keyword>
<feature type="transmembrane region" description="Helical" evidence="3">
    <location>
        <begin position="89"/>
        <end position="109"/>
    </location>
</feature>
<feature type="compositionally biased region" description="Basic and acidic residues" evidence="2">
    <location>
        <begin position="1"/>
        <end position="12"/>
    </location>
</feature>
<feature type="transmembrane region" description="Helical" evidence="3">
    <location>
        <begin position="163"/>
        <end position="187"/>
    </location>
</feature>
<organism evidence="4 5">
    <name type="scientific">Coemansia erecta</name>
    <dbReference type="NCBI Taxonomy" id="147472"/>
    <lineage>
        <taxon>Eukaryota</taxon>
        <taxon>Fungi</taxon>
        <taxon>Fungi incertae sedis</taxon>
        <taxon>Zoopagomycota</taxon>
        <taxon>Kickxellomycotina</taxon>
        <taxon>Kickxellomycetes</taxon>
        <taxon>Kickxellales</taxon>
        <taxon>Kickxellaceae</taxon>
        <taxon>Coemansia</taxon>
    </lineage>
</organism>
<feature type="transmembrane region" description="Helical" evidence="3">
    <location>
        <begin position="129"/>
        <end position="151"/>
    </location>
</feature>
<reference evidence="4" key="1">
    <citation type="submission" date="2022-07" db="EMBL/GenBank/DDBJ databases">
        <title>Phylogenomic reconstructions and comparative analyses of Kickxellomycotina fungi.</title>
        <authorList>
            <person name="Reynolds N.K."/>
            <person name="Stajich J.E."/>
            <person name="Barry K."/>
            <person name="Grigoriev I.V."/>
            <person name="Crous P."/>
            <person name="Smith M.E."/>
        </authorList>
    </citation>
    <scope>NUCLEOTIDE SEQUENCE</scope>
    <source>
        <strain evidence="4">NBRC 32514</strain>
    </source>
</reference>
<dbReference type="SUPFAM" id="SSF81324">
    <property type="entry name" value="Voltage-gated potassium channels"/>
    <property type="match status" value="1"/>
</dbReference>
<feature type="region of interest" description="Disordered" evidence="2">
    <location>
        <begin position="612"/>
        <end position="638"/>
    </location>
</feature>
<dbReference type="AlphaFoldDB" id="A0A9W8CTF7"/>
<evidence type="ECO:0000313" key="4">
    <source>
        <dbReference type="EMBL" id="KAJ1722802.1"/>
    </source>
</evidence>
<dbReference type="OrthoDB" id="297496at2759"/>
<feature type="transmembrane region" description="Helical" evidence="3">
    <location>
        <begin position="418"/>
        <end position="440"/>
    </location>
</feature>
<keyword evidence="3" id="KW-1133">Transmembrane helix</keyword>
<evidence type="ECO:0000256" key="3">
    <source>
        <dbReference type="SAM" id="Phobius"/>
    </source>
</evidence>
<gene>
    <name evidence="4" type="primary">tma7</name>
    <name evidence="4" type="ORF">LPJ53_002816</name>
</gene>
<feature type="coiled-coil region" evidence="1">
    <location>
        <begin position="343"/>
        <end position="384"/>
    </location>
</feature>
<dbReference type="InterPro" id="IPR015157">
    <property type="entry name" value="TMA7"/>
</dbReference>
<evidence type="ECO:0000313" key="5">
    <source>
        <dbReference type="Proteomes" id="UP001149813"/>
    </source>
</evidence>
<dbReference type="Gene3D" id="1.10.287.70">
    <property type="match status" value="1"/>
</dbReference>
<feature type="region of interest" description="Disordered" evidence="2">
    <location>
        <begin position="1"/>
        <end position="54"/>
    </location>
</feature>
<feature type="transmembrane region" description="Helical" evidence="3">
    <location>
        <begin position="246"/>
        <end position="267"/>
    </location>
</feature>
<name>A0A9W8CTF7_9FUNG</name>
<feature type="compositionally biased region" description="Polar residues" evidence="2">
    <location>
        <begin position="28"/>
        <end position="44"/>
    </location>
</feature>
<evidence type="ECO:0000256" key="2">
    <source>
        <dbReference type="SAM" id="MobiDB-lite"/>
    </source>
</evidence>
<feature type="compositionally biased region" description="Basic and acidic residues" evidence="2">
    <location>
        <begin position="612"/>
        <end position="622"/>
    </location>
</feature>
<evidence type="ECO:0000256" key="1">
    <source>
        <dbReference type="SAM" id="Coils"/>
    </source>
</evidence>
<sequence length="638" mass="71490">MRLFRAKPEHTLNADPLQPSTPPEIAATDSNSLSNLGQSATPSDSVDLLTPDDDDIGIGGGKPHPYLLQFGPWWRFCSARDRRMHKTRILPSAAAILMPITVLFVLTSVEANWIMAGPGYNGLRLRKASGYVVGNAIATALAFLSALTIAARQVDYFRRFFSLRVALLSQVAVNLLLGMVCVLVGALYQRNKINGRHVWITPEYPCIYVGAFLAWLQVAMLLADYVTTPNFNQRGHGYGGAPMQAAIGLANIVAIWTGFGSLVFSNVEDNTFWHPYNSCFNAWVMLITTGATVLNIQTTNSKVFVFFWLPIGVLLMFVYFWCFGFGCVERFDEKPLRRIGEHEDRLRAAYRELRREARDNKEMQAETQQRIDALQRRIEGLQDQRLRYFFVLFVAGVLLKICGWLLGSIIFTLTEPGWSYWDSMVFLFFNLLTVGVQGMVPSSASGMPLYHAFTFIDILCTAMLDAILLHIVWNLVPWPRYLAAARSVALTATGRMFRRRRPPALEEEQEAREEEQAVMPAAPEVGAPDYAAFSHRRPADPLEDAVNVAARLRALLVQNAATPADLREYDLLLQAAETRIDELKPLKKPKGAQKDLDEDDKAFLQKKKEEEQKLKQLKEKAQGKGPLATGGIKKSGKK</sequence>
<dbReference type="Proteomes" id="UP001149813">
    <property type="component" value="Unassembled WGS sequence"/>
</dbReference>
<dbReference type="EMBL" id="JANBOJ010000094">
    <property type="protein sequence ID" value="KAJ1722802.1"/>
    <property type="molecule type" value="Genomic_DNA"/>
</dbReference>
<feature type="transmembrane region" description="Helical" evidence="3">
    <location>
        <begin position="452"/>
        <end position="472"/>
    </location>
</feature>
<keyword evidence="1" id="KW-0175">Coiled coil</keyword>
<protein>
    <submittedName>
        <fullName evidence="4">Translation machinery-associated protein 7</fullName>
    </submittedName>
</protein>
<feature type="transmembrane region" description="Helical" evidence="3">
    <location>
        <begin position="305"/>
        <end position="328"/>
    </location>
</feature>
<keyword evidence="3" id="KW-0472">Membrane</keyword>
<keyword evidence="5" id="KW-1185">Reference proteome</keyword>
<proteinExistence type="predicted"/>
<dbReference type="Pfam" id="PF09072">
    <property type="entry name" value="TMA7"/>
    <property type="match status" value="1"/>
</dbReference>
<dbReference type="PANTHER" id="PTHR28632">
    <property type="entry name" value="TRANSLATION MACHINERY-ASSOCIATED PROTEIN 7"/>
    <property type="match status" value="1"/>
</dbReference>
<comment type="caution">
    <text evidence="4">The sequence shown here is derived from an EMBL/GenBank/DDBJ whole genome shotgun (WGS) entry which is preliminary data.</text>
</comment>